<keyword evidence="2" id="KW-1133">Transmembrane helix</keyword>
<evidence type="ECO:0000256" key="1">
    <source>
        <dbReference type="SAM" id="MobiDB-lite"/>
    </source>
</evidence>
<accession>A0A4R4ZBI3</accession>
<protein>
    <submittedName>
        <fullName evidence="3">Uncharacterized protein</fullName>
    </submittedName>
</protein>
<reference evidence="3 4" key="1">
    <citation type="submission" date="2019-03" db="EMBL/GenBank/DDBJ databases">
        <title>Draft genome sequences of novel Actinobacteria.</title>
        <authorList>
            <person name="Sahin N."/>
            <person name="Ay H."/>
            <person name="Saygin H."/>
        </authorList>
    </citation>
    <scope>NUCLEOTIDE SEQUENCE [LARGE SCALE GENOMIC DNA]</scope>
    <source>
        <strain evidence="3 4">7K502</strain>
    </source>
</reference>
<evidence type="ECO:0000313" key="4">
    <source>
        <dbReference type="Proteomes" id="UP000294947"/>
    </source>
</evidence>
<keyword evidence="2" id="KW-0812">Transmembrane</keyword>
<feature type="transmembrane region" description="Helical" evidence="2">
    <location>
        <begin position="75"/>
        <end position="93"/>
    </location>
</feature>
<keyword evidence="2" id="KW-0472">Membrane</keyword>
<proteinExistence type="predicted"/>
<dbReference type="Proteomes" id="UP000294947">
    <property type="component" value="Unassembled WGS sequence"/>
</dbReference>
<dbReference type="AlphaFoldDB" id="A0A4R4ZBI3"/>
<gene>
    <name evidence="3" type="ORF">E1288_05830</name>
</gene>
<feature type="region of interest" description="Disordered" evidence="1">
    <location>
        <begin position="1"/>
        <end position="27"/>
    </location>
</feature>
<dbReference type="RefSeq" id="WP_132481938.1">
    <property type="nucleotide sequence ID" value="NZ_SMKW01000005.1"/>
</dbReference>
<keyword evidence="4" id="KW-1185">Reference proteome</keyword>
<comment type="caution">
    <text evidence="3">The sequence shown here is derived from an EMBL/GenBank/DDBJ whole genome shotgun (WGS) entry which is preliminary data.</text>
</comment>
<organism evidence="3 4">
    <name type="scientific">Saccharopolyspora elongata</name>
    <dbReference type="NCBI Taxonomy" id="2530387"/>
    <lineage>
        <taxon>Bacteria</taxon>
        <taxon>Bacillati</taxon>
        <taxon>Actinomycetota</taxon>
        <taxon>Actinomycetes</taxon>
        <taxon>Pseudonocardiales</taxon>
        <taxon>Pseudonocardiaceae</taxon>
        <taxon>Saccharopolyspora</taxon>
    </lineage>
</organism>
<evidence type="ECO:0000313" key="3">
    <source>
        <dbReference type="EMBL" id="TDD54754.1"/>
    </source>
</evidence>
<feature type="compositionally biased region" description="Acidic residues" evidence="1">
    <location>
        <begin position="1"/>
        <end position="12"/>
    </location>
</feature>
<evidence type="ECO:0000256" key="2">
    <source>
        <dbReference type="SAM" id="Phobius"/>
    </source>
</evidence>
<sequence>MGGGRDEDESVENEISGGTFEGPVSQIGRVSGDYTINWKSPKTDEEASFDAEYMAYMRARMAAEAAAQRRRRAAATTRALIIVGAVVTVLVLGWGNPTAGIVAAFCAIVVIGWMLPSGKG</sequence>
<dbReference type="EMBL" id="SMKW01000005">
    <property type="protein sequence ID" value="TDD54754.1"/>
    <property type="molecule type" value="Genomic_DNA"/>
</dbReference>
<name>A0A4R4ZBI3_9PSEU</name>